<dbReference type="Gene3D" id="1.20.1250.20">
    <property type="entry name" value="MFS general substrate transporter like domains"/>
    <property type="match status" value="1"/>
</dbReference>
<name>I4A0M2_ORNRL</name>
<feature type="transmembrane region" description="Helical" evidence="7">
    <location>
        <begin position="57"/>
        <end position="76"/>
    </location>
</feature>
<evidence type="ECO:0000259" key="8">
    <source>
        <dbReference type="PROSITE" id="PS50850"/>
    </source>
</evidence>
<dbReference type="SUPFAM" id="SSF103473">
    <property type="entry name" value="MFS general substrate transporter"/>
    <property type="match status" value="1"/>
</dbReference>
<evidence type="ECO:0000313" key="10">
    <source>
        <dbReference type="Proteomes" id="UP000006051"/>
    </source>
</evidence>
<dbReference type="GO" id="GO:0005886">
    <property type="term" value="C:plasma membrane"/>
    <property type="evidence" value="ECO:0007669"/>
    <property type="project" value="UniProtKB-SubCell"/>
</dbReference>
<dbReference type="GeneID" id="97257988"/>
<dbReference type="PRINTS" id="PR01036">
    <property type="entry name" value="TCRTETB"/>
</dbReference>
<feature type="transmembrane region" description="Helical" evidence="7">
    <location>
        <begin position="301"/>
        <end position="322"/>
    </location>
</feature>
<dbReference type="CDD" id="cd17503">
    <property type="entry name" value="MFS_LmrB_MDR_like"/>
    <property type="match status" value="1"/>
</dbReference>
<evidence type="ECO:0000256" key="5">
    <source>
        <dbReference type="ARBA" id="ARBA00022989"/>
    </source>
</evidence>
<evidence type="ECO:0000256" key="4">
    <source>
        <dbReference type="ARBA" id="ARBA00022692"/>
    </source>
</evidence>
<feature type="transmembrane region" description="Helical" evidence="7">
    <location>
        <begin position="108"/>
        <end position="129"/>
    </location>
</feature>
<dbReference type="EMBL" id="CP003283">
    <property type="protein sequence ID" value="AFL97506.1"/>
    <property type="molecule type" value="Genomic_DNA"/>
</dbReference>
<dbReference type="KEGG" id="orh:Ornrh_1331"/>
<evidence type="ECO:0000256" key="6">
    <source>
        <dbReference type="ARBA" id="ARBA00023136"/>
    </source>
</evidence>
<feature type="domain" description="Major facilitator superfamily (MFS) profile" evidence="8">
    <location>
        <begin position="17"/>
        <end position="462"/>
    </location>
</feature>
<feature type="transmembrane region" description="Helical" evidence="7">
    <location>
        <begin position="334"/>
        <end position="352"/>
    </location>
</feature>
<dbReference type="InterPro" id="IPR020846">
    <property type="entry name" value="MFS_dom"/>
</dbReference>
<dbReference type="RefSeq" id="WP_014791071.1">
    <property type="nucleotide sequence ID" value="NC_018016.1"/>
</dbReference>
<gene>
    <name evidence="9" type="ordered locus">Ornrh_1331</name>
</gene>
<evidence type="ECO:0000256" key="2">
    <source>
        <dbReference type="ARBA" id="ARBA00022448"/>
    </source>
</evidence>
<protein>
    <submittedName>
        <fullName evidence="9">Arabinose efflux permease family protein</fullName>
    </submittedName>
</protein>
<keyword evidence="4 7" id="KW-0812">Transmembrane</keyword>
<feature type="transmembrane region" description="Helical" evidence="7">
    <location>
        <begin position="16"/>
        <end position="37"/>
    </location>
</feature>
<reference evidence="9 10" key="1">
    <citation type="submission" date="2012-06" db="EMBL/GenBank/DDBJ databases">
        <title>The complete genome of Ornithobacterium rhinotracheale DSM 15997.</title>
        <authorList>
            <consortium name="US DOE Joint Genome Institute (JGI-PGF)"/>
            <person name="Lucas S."/>
            <person name="Copeland A."/>
            <person name="Lapidus A."/>
            <person name="Goodwin L."/>
            <person name="Pitluck S."/>
            <person name="Peters L."/>
            <person name="Mikhailova N."/>
            <person name="Teshima H."/>
            <person name="Kyrpides N."/>
            <person name="Mavromatis K."/>
            <person name="Pagani I."/>
            <person name="Ivanova N."/>
            <person name="Ovchinnikova G."/>
            <person name="Zeytun A."/>
            <person name="Detter J.C."/>
            <person name="Han C."/>
            <person name="Land M."/>
            <person name="Hauser L."/>
            <person name="Markowitz V."/>
            <person name="Cheng J.-F."/>
            <person name="Hugenholtz P."/>
            <person name="Woyke T."/>
            <person name="Wu D."/>
            <person name="Lang E."/>
            <person name="Kopitz M."/>
            <person name="Brambilla E."/>
            <person name="Klenk H.-P."/>
            <person name="Eisen J.A."/>
        </authorList>
    </citation>
    <scope>NUCLEOTIDE SEQUENCE [LARGE SCALE GENOMIC DNA]</scope>
    <source>
        <strain evidence="10">ATCC 51463 / DSM 15997 / CCUG 23171 / LMG 9086</strain>
    </source>
</reference>
<dbReference type="InterPro" id="IPR011701">
    <property type="entry name" value="MFS"/>
</dbReference>
<sequence length="469" mass="51833">MKSQYTPQQFERIKKFLPYIMATAIFMQMLDATILNTALPAMAKSLNVSPLNMQSAIISYVITLALFIPISGYLADRYGTKKIFILALFIFGVGSLMCALSFSLKFLVLSRIIQGLGGALMTPVARLALMKTYEKSEFVAAMNFAIIPALIGPIAGPLVGGYLVDYLSWHYIFLINLPIVIIGILLSLKFMPQFYGDDPHLDLKGFLLFGASSVLLSVALEVITNESLFIYGVIMLVLGLMFLPIYFRHAKKREFPIFPTHLFKVRTFRIGLLGNLACRLGISSLPLLVPLLMQIDYQQSAAVSGWIVAPMAFSSMLAKPLVVPILNRFGYRRILIGNTIIIGLLIASIAIPSRGASIYVFIPILIVLGFFNSIQFTAMNSIAIANLRNYQTSSGNSLLSVNQQIAIGFGIAIGLAILRFFQHNPYFTQFGMHDAFRFTFISIGAITVASTWVFARLNPTDGDNLKTKK</sequence>
<organism evidence="9 10">
    <name type="scientific">Ornithobacterium rhinotracheale (strain ATCC 51463 / DSM 15997 / CCUG 23171 / CIP 104009 / LMG 9086)</name>
    <dbReference type="NCBI Taxonomy" id="867902"/>
    <lineage>
        <taxon>Bacteria</taxon>
        <taxon>Pseudomonadati</taxon>
        <taxon>Bacteroidota</taxon>
        <taxon>Flavobacteriia</taxon>
        <taxon>Flavobacteriales</taxon>
        <taxon>Weeksellaceae</taxon>
        <taxon>Ornithobacterium</taxon>
    </lineage>
</organism>
<dbReference type="Proteomes" id="UP000006051">
    <property type="component" value="Chromosome"/>
</dbReference>
<feature type="transmembrane region" description="Helical" evidence="7">
    <location>
        <begin position="435"/>
        <end position="455"/>
    </location>
</feature>
<accession>I4A0M2</accession>
<feature type="transmembrane region" description="Helical" evidence="7">
    <location>
        <begin position="229"/>
        <end position="247"/>
    </location>
</feature>
<dbReference type="PATRIC" id="fig|867902.3.peg.1303"/>
<feature type="transmembrane region" description="Helical" evidence="7">
    <location>
        <begin position="169"/>
        <end position="191"/>
    </location>
</feature>
<evidence type="ECO:0000256" key="3">
    <source>
        <dbReference type="ARBA" id="ARBA00022475"/>
    </source>
</evidence>
<dbReference type="PROSITE" id="PS50850">
    <property type="entry name" value="MFS"/>
    <property type="match status" value="1"/>
</dbReference>
<keyword evidence="10" id="KW-1185">Reference proteome</keyword>
<feature type="transmembrane region" description="Helical" evidence="7">
    <location>
        <begin position="203"/>
        <end position="223"/>
    </location>
</feature>
<keyword evidence="5 7" id="KW-1133">Transmembrane helix</keyword>
<feature type="transmembrane region" description="Helical" evidence="7">
    <location>
        <begin position="268"/>
        <end position="289"/>
    </location>
</feature>
<keyword evidence="2" id="KW-0813">Transport</keyword>
<keyword evidence="6 7" id="KW-0472">Membrane</keyword>
<feature type="transmembrane region" description="Helical" evidence="7">
    <location>
        <begin position="358"/>
        <end position="384"/>
    </location>
</feature>
<dbReference type="GeneID" id="71568871"/>
<dbReference type="GO" id="GO:0022857">
    <property type="term" value="F:transmembrane transporter activity"/>
    <property type="evidence" value="ECO:0007669"/>
    <property type="project" value="InterPro"/>
</dbReference>
<dbReference type="Pfam" id="PF07690">
    <property type="entry name" value="MFS_1"/>
    <property type="match status" value="2"/>
</dbReference>
<dbReference type="PANTHER" id="PTHR42718:SF46">
    <property type="entry name" value="BLR6921 PROTEIN"/>
    <property type="match status" value="1"/>
</dbReference>
<dbReference type="HOGENOM" id="CLU_000960_28_0_10"/>
<dbReference type="STRING" id="867902.Ornrh_1331"/>
<feature type="transmembrane region" description="Helical" evidence="7">
    <location>
        <begin position="405"/>
        <end position="423"/>
    </location>
</feature>
<dbReference type="Gene3D" id="1.20.1720.10">
    <property type="entry name" value="Multidrug resistance protein D"/>
    <property type="match status" value="1"/>
</dbReference>
<evidence type="ECO:0000256" key="7">
    <source>
        <dbReference type="SAM" id="Phobius"/>
    </source>
</evidence>
<proteinExistence type="predicted"/>
<comment type="subcellular location">
    <subcellularLocation>
        <location evidence="1">Cell membrane</location>
        <topology evidence="1">Multi-pass membrane protein</topology>
    </subcellularLocation>
</comment>
<dbReference type="AlphaFoldDB" id="I4A0M2"/>
<keyword evidence="3" id="KW-1003">Cell membrane</keyword>
<dbReference type="PANTHER" id="PTHR42718">
    <property type="entry name" value="MAJOR FACILITATOR SUPERFAMILY MULTIDRUG TRANSPORTER MFSC"/>
    <property type="match status" value="1"/>
</dbReference>
<feature type="transmembrane region" description="Helical" evidence="7">
    <location>
        <begin position="141"/>
        <end position="163"/>
    </location>
</feature>
<evidence type="ECO:0000313" key="9">
    <source>
        <dbReference type="EMBL" id="AFL97506.1"/>
    </source>
</evidence>
<dbReference type="eggNOG" id="COG2814">
    <property type="taxonomic scope" value="Bacteria"/>
</dbReference>
<evidence type="ECO:0000256" key="1">
    <source>
        <dbReference type="ARBA" id="ARBA00004651"/>
    </source>
</evidence>
<dbReference type="InterPro" id="IPR036259">
    <property type="entry name" value="MFS_trans_sf"/>
</dbReference>
<feature type="transmembrane region" description="Helical" evidence="7">
    <location>
        <begin position="83"/>
        <end position="102"/>
    </location>
</feature>